<feature type="domain" description="Methyltransferase type 11" evidence="2">
    <location>
        <begin position="63"/>
        <end position="149"/>
    </location>
</feature>
<dbReference type="EMBL" id="BSDD01000004">
    <property type="protein sequence ID" value="GLH70657.1"/>
    <property type="molecule type" value="Genomic_DNA"/>
</dbReference>
<gene>
    <name evidence="3" type="ORF">GETHPA_21900</name>
</gene>
<organism evidence="3 4">
    <name type="scientific">Geothrix rubra</name>
    <dbReference type="NCBI Taxonomy" id="2927977"/>
    <lineage>
        <taxon>Bacteria</taxon>
        <taxon>Pseudomonadati</taxon>
        <taxon>Acidobacteriota</taxon>
        <taxon>Holophagae</taxon>
        <taxon>Holophagales</taxon>
        <taxon>Holophagaceae</taxon>
        <taxon>Geothrix</taxon>
    </lineage>
</organism>
<dbReference type="Proteomes" id="UP001165089">
    <property type="component" value="Unassembled WGS sequence"/>
</dbReference>
<protein>
    <recommendedName>
        <fullName evidence="2">Methyltransferase type 11 domain-containing protein</fullName>
    </recommendedName>
</protein>
<dbReference type="SUPFAM" id="SSF53335">
    <property type="entry name" value="S-adenosyl-L-methionine-dependent methyltransferases"/>
    <property type="match status" value="1"/>
</dbReference>
<feature type="transmembrane region" description="Helical" evidence="1">
    <location>
        <begin position="215"/>
        <end position="238"/>
    </location>
</feature>
<accession>A0ABQ5Q784</accession>
<comment type="caution">
    <text evidence="3">The sequence shown here is derived from an EMBL/GenBank/DDBJ whole genome shotgun (WGS) entry which is preliminary data.</text>
</comment>
<dbReference type="Pfam" id="PF08241">
    <property type="entry name" value="Methyltransf_11"/>
    <property type="match status" value="1"/>
</dbReference>
<feature type="transmembrane region" description="Helical" evidence="1">
    <location>
        <begin position="22"/>
        <end position="42"/>
    </location>
</feature>
<evidence type="ECO:0000256" key="1">
    <source>
        <dbReference type="SAM" id="Phobius"/>
    </source>
</evidence>
<dbReference type="Gene3D" id="3.40.50.150">
    <property type="entry name" value="Vaccinia Virus protein VP39"/>
    <property type="match status" value="1"/>
</dbReference>
<keyword evidence="1" id="KW-0812">Transmembrane</keyword>
<keyword evidence="4" id="KW-1185">Reference proteome</keyword>
<evidence type="ECO:0000259" key="2">
    <source>
        <dbReference type="Pfam" id="PF08241"/>
    </source>
</evidence>
<sequence>MRLAQKPASSPGGLLRRPLLDYLRGAMFDASLLGFFINPYHITRRRLHNAIKLLSSSAQGTLLDVGCGSKPYETLFPNVSAYIGCDLEISGHNHHRSRIDYFYDGKSLPFANGSYDWVVSFETFEHIFNLDQVLNEIQRVLKPGGHLLVTVPFCWGEHEVPHDFARYSSFGLVFLLEGHGFEIIQHQRTGSYLLTLTQLFQNYVFHYLLPRKGRLNFLIAPLIFLPMNIVVLLLDLILPKGPELYLNNVILCRKAPEVQA</sequence>
<keyword evidence="1" id="KW-1133">Transmembrane helix</keyword>
<dbReference type="PANTHER" id="PTHR42912">
    <property type="entry name" value="METHYLTRANSFERASE"/>
    <property type="match status" value="1"/>
</dbReference>
<reference evidence="3 4" key="1">
    <citation type="journal article" date="2023" name="Antonie Van Leeuwenhoek">
        <title>Mesoterricola silvestris gen. nov., sp. nov., Mesoterricola sediminis sp. nov., Geothrix oryzae sp. nov., Geothrix edaphica sp. nov., Geothrix rubra sp. nov., and Geothrix limicola sp. nov., six novel members of Acidobacteriota isolated from soils.</title>
        <authorList>
            <person name="Itoh H."/>
            <person name="Sugisawa Y."/>
            <person name="Mise K."/>
            <person name="Xu Z."/>
            <person name="Kuniyasu M."/>
            <person name="Ushijima N."/>
            <person name="Kawano K."/>
            <person name="Kobayashi E."/>
            <person name="Shiratori Y."/>
            <person name="Masuda Y."/>
            <person name="Senoo K."/>
        </authorList>
    </citation>
    <scope>NUCLEOTIDE SEQUENCE [LARGE SCALE GENOMIC DNA]</scope>
    <source>
        <strain evidence="3 4">Red803</strain>
    </source>
</reference>
<dbReference type="InterPro" id="IPR029063">
    <property type="entry name" value="SAM-dependent_MTases_sf"/>
</dbReference>
<dbReference type="InterPro" id="IPR050508">
    <property type="entry name" value="Methyltransf_Superfamily"/>
</dbReference>
<evidence type="ECO:0000313" key="3">
    <source>
        <dbReference type="EMBL" id="GLH70657.1"/>
    </source>
</evidence>
<dbReference type="RefSeq" id="WP_285726094.1">
    <property type="nucleotide sequence ID" value="NZ_BSDD01000004.1"/>
</dbReference>
<dbReference type="CDD" id="cd02440">
    <property type="entry name" value="AdoMet_MTases"/>
    <property type="match status" value="1"/>
</dbReference>
<keyword evidence="1" id="KW-0472">Membrane</keyword>
<proteinExistence type="predicted"/>
<name>A0ABQ5Q784_9BACT</name>
<evidence type="ECO:0000313" key="4">
    <source>
        <dbReference type="Proteomes" id="UP001165089"/>
    </source>
</evidence>
<dbReference type="InterPro" id="IPR013216">
    <property type="entry name" value="Methyltransf_11"/>
</dbReference>